<comment type="similarity">
    <text evidence="2">Belongs to the YbaB/EbfC family.</text>
</comment>
<proteinExistence type="inferred from homology"/>
<reference evidence="4 5" key="1">
    <citation type="submission" date="2014-12" db="EMBL/GenBank/DDBJ databases">
        <title>Draft genome sequences of 29 type strains of Enterococci.</title>
        <authorList>
            <person name="Zhong Z."/>
            <person name="Sun Z."/>
            <person name="Liu W."/>
            <person name="Zhang W."/>
            <person name="Zhang H."/>
        </authorList>
    </citation>
    <scope>NUCLEOTIDE SEQUENCE [LARGE SCALE GENOMIC DNA]</scope>
    <source>
        <strain evidence="4 5">DSM 21207</strain>
    </source>
</reference>
<dbReference type="STRING" id="317010.RU96_GL000073"/>
<organism evidence="4 5">
    <name type="scientific">Enterococcus canintestini</name>
    <dbReference type="NCBI Taxonomy" id="317010"/>
    <lineage>
        <taxon>Bacteria</taxon>
        <taxon>Bacillati</taxon>
        <taxon>Bacillota</taxon>
        <taxon>Bacilli</taxon>
        <taxon>Lactobacillales</taxon>
        <taxon>Enterococcaceae</taxon>
        <taxon>Enterococcus</taxon>
    </lineage>
</organism>
<comment type="subcellular location">
    <subcellularLocation>
        <location evidence="2">Cytoplasm</location>
        <location evidence="2">Nucleoid</location>
    </subcellularLocation>
</comment>
<accession>A0A1L8RA56</accession>
<dbReference type="InterPro" id="IPR004401">
    <property type="entry name" value="YbaB/EbfC"/>
</dbReference>
<dbReference type="PANTHER" id="PTHR33449">
    <property type="entry name" value="NUCLEOID-ASSOCIATED PROTEIN YBAB"/>
    <property type="match status" value="1"/>
</dbReference>
<feature type="coiled-coil region" evidence="3">
    <location>
        <begin position="11"/>
        <end position="38"/>
    </location>
</feature>
<sequence>MVDMMRGMGNMQGMMKQVQKMQKEMTKAQAALNEKEFVGVSTNEYVKATFTGDRKMIGLTVVPDVIDPEDSEMLQDLVMMAVNDALTKIEKETEQTLGKYTKGMPGF</sequence>
<dbReference type="EMBL" id="JXKG01000001">
    <property type="protein sequence ID" value="OJG16606.1"/>
    <property type="molecule type" value="Genomic_DNA"/>
</dbReference>
<evidence type="ECO:0000313" key="5">
    <source>
        <dbReference type="Proteomes" id="UP000182835"/>
    </source>
</evidence>
<dbReference type="Proteomes" id="UP000182835">
    <property type="component" value="Unassembled WGS sequence"/>
</dbReference>
<protein>
    <recommendedName>
        <fullName evidence="2">Nucleoid-associated protein RU96_GL000073</fullName>
    </recommendedName>
</protein>
<evidence type="ECO:0000313" key="4">
    <source>
        <dbReference type="EMBL" id="OJG16606.1"/>
    </source>
</evidence>
<dbReference type="GO" id="GO:0043590">
    <property type="term" value="C:bacterial nucleoid"/>
    <property type="evidence" value="ECO:0007669"/>
    <property type="project" value="UniProtKB-UniRule"/>
</dbReference>
<evidence type="ECO:0000256" key="1">
    <source>
        <dbReference type="ARBA" id="ARBA00023125"/>
    </source>
</evidence>
<dbReference type="GO" id="GO:0005829">
    <property type="term" value="C:cytosol"/>
    <property type="evidence" value="ECO:0007669"/>
    <property type="project" value="TreeGrafter"/>
</dbReference>
<evidence type="ECO:0000256" key="3">
    <source>
        <dbReference type="SAM" id="Coils"/>
    </source>
</evidence>
<keyword evidence="3" id="KW-0175">Coiled coil</keyword>
<dbReference type="NCBIfam" id="TIGR00103">
    <property type="entry name" value="DNA_YbaB_EbfC"/>
    <property type="match status" value="1"/>
</dbReference>
<dbReference type="Gene3D" id="3.30.1310.10">
    <property type="entry name" value="Nucleoid-associated protein YbaB-like domain"/>
    <property type="match status" value="1"/>
</dbReference>
<dbReference type="InterPro" id="IPR036894">
    <property type="entry name" value="YbaB-like_sf"/>
</dbReference>
<gene>
    <name evidence="4" type="ORF">RU96_GL000073</name>
</gene>
<dbReference type="PANTHER" id="PTHR33449:SF1">
    <property type="entry name" value="NUCLEOID-ASSOCIATED PROTEIN YBAB"/>
    <property type="match status" value="1"/>
</dbReference>
<evidence type="ECO:0000256" key="2">
    <source>
        <dbReference type="HAMAP-Rule" id="MF_00274"/>
    </source>
</evidence>
<dbReference type="HAMAP" id="MF_00274">
    <property type="entry name" value="DNA_YbaB_EbfC"/>
    <property type="match status" value="1"/>
</dbReference>
<dbReference type="Pfam" id="PF02575">
    <property type="entry name" value="YbaB_DNA_bd"/>
    <property type="match status" value="1"/>
</dbReference>
<comment type="caution">
    <text evidence="4">The sequence shown here is derived from an EMBL/GenBank/DDBJ whole genome shotgun (WGS) entry which is preliminary data.</text>
</comment>
<dbReference type="PIRSF" id="PIRSF004555">
    <property type="entry name" value="UCP004555"/>
    <property type="match status" value="1"/>
</dbReference>
<comment type="function">
    <text evidence="2">Binds to DNA and alters its conformation. May be involved in regulation of gene expression, nucleoid organization and DNA protection.</text>
</comment>
<dbReference type="AlphaFoldDB" id="A0A1L8RA56"/>
<dbReference type="GO" id="GO:0003677">
    <property type="term" value="F:DNA binding"/>
    <property type="evidence" value="ECO:0007669"/>
    <property type="project" value="UniProtKB-UniRule"/>
</dbReference>
<name>A0A1L8RA56_9ENTE</name>
<keyword evidence="2" id="KW-0963">Cytoplasm</keyword>
<comment type="subunit">
    <text evidence="2">Homodimer.</text>
</comment>
<keyword evidence="1 2" id="KW-0238">DNA-binding</keyword>
<dbReference type="SUPFAM" id="SSF82607">
    <property type="entry name" value="YbaB-like"/>
    <property type="match status" value="1"/>
</dbReference>